<name>A0A840Y896_9PROT</name>
<keyword evidence="3" id="KW-0808">Transferase</keyword>
<dbReference type="Gene3D" id="3.90.1300.10">
    <property type="entry name" value="Amidase signature (AS) domain"/>
    <property type="match status" value="1"/>
</dbReference>
<dbReference type="PANTHER" id="PTHR11895">
    <property type="entry name" value="TRANSAMIDASE"/>
    <property type="match status" value="1"/>
</dbReference>
<organism evidence="3 4">
    <name type="scientific">Muricoccus pecuniae</name>
    <dbReference type="NCBI Taxonomy" id="693023"/>
    <lineage>
        <taxon>Bacteria</taxon>
        <taxon>Pseudomonadati</taxon>
        <taxon>Pseudomonadota</taxon>
        <taxon>Alphaproteobacteria</taxon>
        <taxon>Acetobacterales</taxon>
        <taxon>Roseomonadaceae</taxon>
        <taxon>Muricoccus</taxon>
    </lineage>
</organism>
<protein>
    <submittedName>
        <fullName evidence="3">Asp-tRNA(Asn)/Glu-tRNA(Gln) amidotransferase A subunit family amidase</fullName>
    </submittedName>
</protein>
<evidence type="ECO:0000256" key="1">
    <source>
        <dbReference type="SAM" id="MobiDB-lite"/>
    </source>
</evidence>
<evidence type="ECO:0000259" key="2">
    <source>
        <dbReference type="Pfam" id="PF01425"/>
    </source>
</evidence>
<dbReference type="GO" id="GO:0016740">
    <property type="term" value="F:transferase activity"/>
    <property type="evidence" value="ECO:0007669"/>
    <property type="project" value="UniProtKB-KW"/>
</dbReference>
<dbReference type="EMBL" id="JACIJD010000013">
    <property type="protein sequence ID" value="MBB5694979.1"/>
    <property type="molecule type" value="Genomic_DNA"/>
</dbReference>
<dbReference type="SUPFAM" id="SSF75304">
    <property type="entry name" value="Amidase signature (AS) enzymes"/>
    <property type="match status" value="1"/>
</dbReference>
<dbReference type="AlphaFoldDB" id="A0A840Y896"/>
<dbReference type="RefSeq" id="WP_184519984.1">
    <property type="nucleotide sequence ID" value="NZ_JACIJD010000013.1"/>
</dbReference>
<accession>A0A840Y896</accession>
<feature type="region of interest" description="Disordered" evidence="1">
    <location>
        <begin position="129"/>
        <end position="152"/>
    </location>
</feature>
<keyword evidence="4" id="KW-1185">Reference proteome</keyword>
<dbReference type="InterPro" id="IPR036928">
    <property type="entry name" value="AS_sf"/>
</dbReference>
<dbReference type="PANTHER" id="PTHR11895:SF151">
    <property type="entry name" value="GLUTAMYL-TRNA(GLN) AMIDOTRANSFERASE SUBUNIT A"/>
    <property type="match status" value="1"/>
</dbReference>
<dbReference type="InterPro" id="IPR000120">
    <property type="entry name" value="Amidase"/>
</dbReference>
<reference evidence="3 4" key="1">
    <citation type="submission" date="2020-08" db="EMBL/GenBank/DDBJ databases">
        <title>Genomic Encyclopedia of Type Strains, Phase IV (KMG-IV): sequencing the most valuable type-strain genomes for metagenomic binning, comparative biology and taxonomic classification.</title>
        <authorList>
            <person name="Goeker M."/>
        </authorList>
    </citation>
    <scope>NUCLEOTIDE SEQUENCE [LARGE SCALE GENOMIC DNA]</scope>
    <source>
        <strain evidence="3 4">DSM 25622</strain>
    </source>
</reference>
<comment type="caution">
    <text evidence="3">The sequence shown here is derived from an EMBL/GenBank/DDBJ whole genome shotgun (WGS) entry which is preliminary data.</text>
</comment>
<proteinExistence type="predicted"/>
<feature type="domain" description="Amidase" evidence="2">
    <location>
        <begin position="26"/>
        <end position="418"/>
    </location>
</feature>
<sequence length="430" mass="43736">MTDPSILTATEAARRLRDGNLTATALMEALLDRARAREPVLRAFVHLDPDAALAGARAADARAASGAPLGPLHGLPLGVKDVLDAAGMPAAYGSPIWAGHVPRADSAAVALARAAGAVVMGKTVTTEFATRQPGPTTHPANPAHTPGGSSSGSAAGVAAGLFPLAFGTQTAGSIIRPAAFCGIAGYMPTHGSIHRAGMKVMSESLDTIGALARTVADCALLVGALTGRELGDPGAWPDRPPRLLLCLGPHASLAAPETLALMERAERAARGAGAVVTRGEMPPAIAAAAEAHPVVMNGEIAQALAWELENHRDRLSPVLLEKTDAARALPARALDEAREVLAAARAAFPGAIADCDAVLTPSAPGEAPEGLGWTGDPGFNLLWTALHAPAVTVPAGTGPRGLPLGVQLVAAPGRDREALRWAEWVRQAMG</sequence>
<dbReference type="Proteomes" id="UP000580654">
    <property type="component" value="Unassembled WGS sequence"/>
</dbReference>
<gene>
    <name evidence="3" type="ORF">FHS87_003032</name>
</gene>
<feature type="compositionally biased region" description="Low complexity" evidence="1">
    <location>
        <begin position="133"/>
        <end position="152"/>
    </location>
</feature>
<evidence type="ECO:0000313" key="4">
    <source>
        <dbReference type="Proteomes" id="UP000580654"/>
    </source>
</evidence>
<dbReference type="Pfam" id="PF01425">
    <property type="entry name" value="Amidase"/>
    <property type="match status" value="1"/>
</dbReference>
<evidence type="ECO:0000313" key="3">
    <source>
        <dbReference type="EMBL" id="MBB5694979.1"/>
    </source>
</evidence>
<dbReference type="InterPro" id="IPR023631">
    <property type="entry name" value="Amidase_dom"/>
</dbReference>